<dbReference type="Gene3D" id="3.40.50.1000">
    <property type="entry name" value="HAD superfamily/HAD-like"/>
    <property type="match status" value="1"/>
</dbReference>
<evidence type="ECO:0000256" key="1">
    <source>
        <dbReference type="ARBA" id="ARBA00022801"/>
    </source>
</evidence>
<evidence type="ECO:0000313" key="2">
    <source>
        <dbReference type="EMBL" id="GAK53749.1"/>
    </source>
</evidence>
<proteinExistence type="predicted"/>
<dbReference type="InterPro" id="IPR051540">
    <property type="entry name" value="S-2-haloacid_dehalogenase"/>
</dbReference>
<dbReference type="Gene3D" id="1.10.150.240">
    <property type="entry name" value="Putative phosphatase, domain 2"/>
    <property type="match status" value="1"/>
</dbReference>
<keyword evidence="3" id="KW-1185">Reference proteome</keyword>
<dbReference type="Pfam" id="PF00702">
    <property type="entry name" value="Hydrolase"/>
    <property type="match status" value="1"/>
</dbReference>
<dbReference type="SUPFAM" id="SSF56784">
    <property type="entry name" value="HAD-like"/>
    <property type="match status" value="1"/>
</dbReference>
<dbReference type="GO" id="GO:0016787">
    <property type="term" value="F:hydrolase activity"/>
    <property type="evidence" value="ECO:0007669"/>
    <property type="project" value="UniProtKB-KW"/>
</dbReference>
<dbReference type="AlphaFoldDB" id="A0A081BQR8"/>
<dbReference type="SFLD" id="SFLDS00003">
    <property type="entry name" value="Haloacid_Dehalogenase"/>
    <property type="match status" value="1"/>
</dbReference>
<keyword evidence="1 2" id="KW-0378">Hydrolase</keyword>
<dbReference type="PANTHER" id="PTHR43316:SF8">
    <property type="entry name" value="HAD FAMILY HYDROLASE"/>
    <property type="match status" value="1"/>
</dbReference>
<organism evidence="2">
    <name type="scientific">Candidatus Moduliflexus flocculans</name>
    <dbReference type="NCBI Taxonomy" id="1499966"/>
    <lineage>
        <taxon>Bacteria</taxon>
        <taxon>Candidatus Moduliflexota</taxon>
        <taxon>Candidatus Moduliflexia</taxon>
        <taxon>Candidatus Moduliflexales</taxon>
        <taxon>Candidatus Moduliflexaceae</taxon>
    </lineage>
</organism>
<dbReference type="PANTHER" id="PTHR43316">
    <property type="entry name" value="HYDROLASE, HALOACID DELAHOGENASE-RELATED"/>
    <property type="match status" value="1"/>
</dbReference>
<dbReference type="STRING" id="1499966.U14_05023"/>
<gene>
    <name evidence="2" type="ORF">U14_05023</name>
</gene>
<sequence length="244" mass="27793">MSMPIDVIAFDADDTLWVNEPRFIAVRTRMSAMLAPYASAERIAQLLHDIDVRNIATYGYGRKAFILSMLEAAIEASECRISAEEINDILLEGKRMLTSPIELYEHVPETLRLLADKKTLMLITKGDLFEQEVRIQRSGVIEFFTYIEVVSEKSEETYRNLLKKYQIAPERFLMVGNSLKSDILPVVAIGGRAVYIHCADTWVHEHVEDADHTTFEAIEHIGLLPDLLARFEQEYASENQPQSS</sequence>
<dbReference type="InterPro" id="IPR023214">
    <property type="entry name" value="HAD_sf"/>
</dbReference>
<dbReference type="Proteomes" id="UP000030700">
    <property type="component" value="Unassembled WGS sequence"/>
</dbReference>
<protein>
    <submittedName>
        <fullName evidence="2">Haloacid dehalogenase domain protein hydrolase</fullName>
    </submittedName>
</protein>
<reference evidence="2" key="1">
    <citation type="journal article" date="2015" name="PeerJ">
        <title>First genomic representation of candidate bacterial phylum KSB3 points to enhanced environmental sensing as a trigger of wastewater bulking.</title>
        <authorList>
            <person name="Sekiguchi Y."/>
            <person name="Ohashi A."/>
            <person name="Parks D.H."/>
            <person name="Yamauchi T."/>
            <person name="Tyson G.W."/>
            <person name="Hugenholtz P."/>
        </authorList>
    </citation>
    <scope>NUCLEOTIDE SEQUENCE [LARGE SCALE GENOMIC DNA]</scope>
</reference>
<dbReference type="InterPro" id="IPR036412">
    <property type="entry name" value="HAD-like_sf"/>
</dbReference>
<dbReference type="InterPro" id="IPR023198">
    <property type="entry name" value="PGP-like_dom2"/>
</dbReference>
<name>A0A081BQR8_9BACT</name>
<accession>A0A081BQR8</accession>
<evidence type="ECO:0000313" key="3">
    <source>
        <dbReference type="Proteomes" id="UP000030700"/>
    </source>
</evidence>
<dbReference type="SFLD" id="SFLDG01129">
    <property type="entry name" value="C1.5:_HAD__Beta-PGM__Phosphata"/>
    <property type="match status" value="1"/>
</dbReference>
<dbReference type="HOGENOM" id="CLU_074041_0_0_0"/>
<dbReference type="EMBL" id="DF820460">
    <property type="protein sequence ID" value="GAK53749.1"/>
    <property type="molecule type" value="Genomic_DNA"/>
</dbReference>